<gene>
    <name evidence="1" type="ORF">NDU88_009073</name>
</gene>
<proteinExistence type="predicted"/>
<accession>A0AAV7RZG6</accession>
<evidence type="ECO:0000313" key="2">
    <source>
        <dbReference type="Proteomes" id="UP001066276"/>
    </source>
</evidence>
<dbReference type="EMBL" id="JANPWB010000009">
    <property type="protein sequence ID" value="KAJ1156350.1"/>
    <property type="molecule type" value="Genomic_DNA"/>
</dbReference>
<keyword evidence="2" id="KW-1185">Reference proteome</keyword>
<comment type="caution">
    <text evidence="1">The sequence shown here is derived from an EMBL/GenBank/DDBJ whole genome shotgun (WGS) entry which is preliminary data.</text>
</comment>
<evidence type="ECO:0000313" key="1">
    <source>
        <dbReference type="EMBL" id="KAJ1156350.1"/>
    </source>
</evidence>
<dbReference type="Proteomes" id="UP001066276">
    <property type="component" value="Chromosome 5"/>
</dbReference>
<reference evidence="1" key="1">
    <citation type="journal article" date="2022" name="bioRxiv">
        <title>Sequencing and chromosome-scale assembly of the giantPleurodeles waltlgenome.</title>
        <authorList>
            <person name="Brown T."/>
            <person name="Elewa A."/>
            <person name="Iarovenko S."/>
            <person name="Subramanian E."/>
            <person name="Araus A.J."/>
            <person name="Petzold A."/>
            <person name="Susuki M."/>
            <person name="Suzuki K.-i.T."/>
            <person name="Hayashi T."/>
            <person name="Toyoda A."/>
            <person name="Oliveira C."/>
            <person name="Osipova E."/>
            <person name="Leigh N.D."/>
            <person name="Simon A."/>
            <person name="Yun M.H."/>
        </authorList>
    </citation>
    <scope>NUCLEOTIDE SEQUENCE</scope>
    <source>
        <strain evidence="1">20211129_DDA</strain>
        <tissue evidence="1">Liver</tissue>
    </source>
</reference>
<protein>
    <submittedName>
        <fullName evidence="1">Uncharacterized protein</fullName>
    </submittedName>
</protein>
<sequence length="176" mass="20429">MDTLLVQILRAIKQSRDQLEQKIYSLLVDQGILCGNHCELNARVVETRMAITAVPFHLAALEALVRDPLRRADTLERRAKDAKGCSRWNNLRPTTPENELTEIECSLSPNWAVRPRLLGHREEITVVNNWRDYVDTLDAEVGRQGRQLALLILEDQRFHTIFRIRDSREHLVRTQD</sequence>
<organism evidence="1 2">
    <name type="scientific">Pleurodeles waltl</name>
    <name type="common">Iberian ribbed newt</name>
    <dbReference type="NCBI Taxonomy" id="8319"/>
    <lineage>
        <taxon>Eukaryota</taxon>
        <taxon>Metazoa</taxon>
        <taxon>Chordata</taxon>
        <taxon>Craniata</taxon>
        <taxon>Vertebrata</taxon>
        <taxon>Euteleostomi</taxon>
        <taxon>Amphibia</taxon>
        <taxon>Batrachia</taxon>
        <taxon>Caudata</taxon>
        <taxon>Salamandroidea</taxon>
        <taxon>Salamandridae</taxon>
        <taxon>Pleurodelinae</taxon>
        <taxon>Pleurodeles</taxon>
    </lineage>
</organism>
<name>A0AAV7RZG6_PLEWA</name>
<dbReference type="AlphaFoldDB" id="A0AAV7RZG6"/>